<accession>A0A2P6MYX1</accession>
<dbReference type="AlphaFoldDB" id="A0A2P6MYX1"/>
<name>A0A2P6MYX1_9EUKA</name>
<comment type="caution">
    <text evidence="1">The sequence shown here is derived from an EMBL/GenBank/DDBJ whole genome shotgun (WGS) entry which is preliminary data.</text>
</comment>
<gene>
    <name evidence="1" type="ORF">PROFUN_15690</name>
</gene>
<dbReference type="InParanoid" id="A0A2P6MYX1"/>
<dbReference type="EMBL" id="MDYQ01000293">
    <property type="protein sequence ID" value="PRP76894.1"/>
    <property type="molecule type" value="Genomic_DNA"/>
</dbReference>
<organism evidence="1 2">
    <name type="scientific">Planoprotostelium fungivorum</name>
    <dbReference type="NCBI Taxonomy" id="1890364"/>
    <lineage>
        <taxon>Eukaryota</taxon>
        <taxon>Amoebozoa</taxon>
        <taxon>Evosea</taxon>
        <taxon>Variosea</taxon>
        <taxon>Cavosteliida</taxon>
        <taxon>Cavosteliaceae</taxon>
        <taxon>Planoprotostelium</taxon>
    </lineage>
</organism>
<evidence type="ECO:0000313" key="2">
    <source>
        <dbReference type="Proteomes" id="UP000241769"/>
    </source>
</evidence>
<reference evidence="1 2" key="1">
    <citation type="journal article" date="2018" name="Genome Biol. Evol.">
        <title>Multiple Roots of Fruiting Body Formation in Amoebozoa.</title>
        <authorList>
            <person name="Hillmann F."/>
            <person name="Forbes G."/>
            <person name="Novohradska S."/>
            <person name="Ferling I."/>
            <person name="Riege K."/>
            <person name="Groth M."/>
            <person name="Westermann M."/>
            <person name="Marz M."/>
            <person name="Spaller T."/>
            <person name="Winckler T."/>
            <person name="Schaap P."/>
            <person name="Glockner G."/>
        </authorList>
    </citation>
    <scope>NUCLEOTIDE SEQUENCE [LARGE SCALE GENOMIC DNA]</scope>
    <source>
        <strain evidence="1 2">Jena</strain>
    </source>
</reference>
<proteinExistence type="predicted"/>
<evidence type="ECO:0000313" key="1">
    <source>
        <dbReference type="EMBL" id="PRP76894.1"/>
    </source>
</evidence>
<sequence>MVHVKEFIGDTTQTAAYGALQALHMDQKICRGFWTSTKLRPHFVNG</sequence>
<protein>
    <submittedName>
        <fullName evidence="1">Uncharacterized protein</fullName>
    </submittedName>
</protein>
<dbReference type="Proteomes" id="UP000241769">
    <property type="component" value="Unassembled WGS sequence"/>
</dbReference>
<keyword evidence="2" id="KW-1185">Reference proteome</keyword>